<dbReference type="Gene3D" id="3.30.1050.20">
    <property type="match status" value="1"/>
</dbReference>
<feature type="region of interest" description="Disordered" evidence="1">
    <location>
        <begin position="199"/>
        <end position="219"/>
    </location>
</feature>
<comment type="caution">
    <text evidence="3">The sequence shown here is derived from an EMBL/GenBank/DDBJ whole genome shotgun (WGS) entry which is preliminary data.</text>
</comment>
<dbReference type="GO" id="GO:0016853">
    <property type="term" value="F:isomerase activity"/>
    <property type="evidence" value="ECO:0007669"/>
    <property type="project" value="UniProtKB-KW"/>
</dbReference>
<feature type="domain" description="Mycothiol-dependent maleylpyruvate isomerase metal-binding" evidence="2">
    <location>
        <begin position="14"/>
        <end position="148"/>
    </location>
</feature>
<dbReference type="EMBL" id="BMLB01000003">
    <property type="protein sequence ID" value="GGK66432.1"/>
    <property type="molecule type" value="Genomic_DNA"/>
</dbReference>
<reference evidence="4" key="1">
    <citation type="journal article" date="2019" name="Int. J. Syst. Evol. Microbiol.">
        <title>The Global Catalogue of Microorganisms (GCM) 10K type strain sequencing project: providing services to taxonomists for standard genome sequencing and annotation.</title>
        <authorList>
            <consortium name="The Broad Institute Genomics Platform"/>
            <consortium name="The Broad Institute Genome Sequencing Center for Infectious Disease"/>
            <person name="Wu L."/>
            <person name="Ma J."/>
        </authorList>
    </citation>
    <scope>NUCLEOTIDE SEQUENCE [LARGE SCALE GENOMIC DNA]</scope>
    <source>
        <strain evidence="4">CGMCC 1.5362</strain>
    </source>
</reference>
<gene>
    <name evidence="3" type="ORF">GCM10011509_13400</name>
</gene>
<dbReference type="NCBIfam" id="TIGR03083">
    <property type="entry name" value="maleylpyruvate isomerase family mycothiol-dependent enzyme"/>
    <property type="match status" value="1"/>
</dbReference>
<dbReference type="Pfam" id="PF11716">
    <property type="entry name" value="MDMPI_N"/>
    <property type="match status" value="1"/>
</dbReference>
<proteinExistence type="predicted"/>
<evidence type="ECO:0000313" key="4">
    <source>
        <dbReference type="Proteomes" id="UP000662111"/>
    </source>
</evidence>
<protein>
    <submittedName>
        <fullName evidence="3">Maleylpyruvate isomerase</fullName>
    </submittedName>
</protein>
<evidence type="ECO:0000256" key="1">
    <source>
        <dbReference type="SAM" id="MobiDB-lite"/>
    </source>
</evidence>
<dbReference type="SUPFAM" id="SSF55718">
    <property type="entry name" value="SCP-like"/>
    <property type="match status" value="1"/>
</dbReference>
<sequence>MAPSPERSRAWMDQGTDILDRALAAADDETLLGPTRLEGWTGRHLLAHLAANADALRNLATWARTGVETPMYASTDQRDADIEAGSTRPVPELREWYAASAAALAADLDALTDEQWQRPVRTAQGRTVPATEVPWMRAREVMVHAVDLGTGTEFADLPEGFLQDLSEDIRAKRASTPGDHAPEVSGPPAQVAAYLAGRGDGAGLTTADGSPVPTLPRWL</sequence>
<organism evidence="3 4">
    <name type="scientific">Ornithinimicrobium pekingense</name>
    <dbReference type="NCBI Taxonomy" id="384677"/>
    <lineage>
        <taxon>Bacteria</taxon>
        <taxon>Bacillati</taxon>
        <taxon>Actinomycetota</taxon>
        <taxon>Actinomycetes</taxon>
        <taxon>Micrococcales</taxon>
        <taxon>Ornithinimicrobiaceae</taxon>
        <taxon>Ornithinimicrobium</taxon>
    </lineage>
</organism>
<dbReference type="Gene3D" id="1.20.120.450">
    <property type="entry name" value="dinb family like domain"/>
    <property type="match status" value="1"/>
</dbReference>
<keyword evidence="4" id="KW-1185">Reference proteome</keyword>
<evidence type="ECO:0000313" key="3">
    <source>
        <dbReference type="EMBL" id="GGK66432.1"/>
    </source>
</evidence>
<evidence type="ECO:0000259" key="2">
    <source>
        <dbReference type="Pfam" id="PF11716"/>
    </source>
</evidence>
<dbReference type="InterPro" id="IPR036527">
    <property type="entry name" value="SCP2_sterol-bd_dom_sf"/>
</dbReference>
<keyword evidence="3" id="KW-0413">Isomerase</keyword>
<dbReference type="SUPFAM" id="SSF109854">
    <property type="entry name" value="DinB/YfiT-like putative metalloenzymes"/>
    <property type="match status" value="1"/>
</dbReference>
<dbReference type="InterPro" id="IPR017517">
    <property type="entry name" value="Maleyloyr_isom"/>
</dbReference>
<dbReference type="InterPro" id="IPR034660">
    <property type="entry name" value="DinB/YfiT-like"/>
</dbReference>
<dbReference type="InterPro" id="IPR024344">
    <property type="entry name" value="MDMPI_metal-binding"/>
</dbReference>
<dbReference type="Proteomes" id="UP000662111">
    <property type="component" value="Unassembled WGS sequence"/>
</dbReference>
<name>A0ABQ2F760_9MICO</name>
<accession>A0ABQ2F760</accession>